<dbReference type="PANTHER" id="PTHR34218:SF4">
    <property type="entry name" value="ACYL-HOMOSERINE LACTONE ACYLASE QUIP"/>
    <property type="match status" value="1"/>
</dbReference>
<name>A0A1G8LMU9_9MICC</name>
<dbReference type="STRING" id="1045773.SAMN05216555_103118"/>
<dbReference type="InterPro" id="IPR043146">
    <property type="entry name" value="Penicillin_amidase_N_B-knob"/>
</dbReference>
<dbReference type="EMBL" id="FNEI01000003">
    <property type="protein sequence ID" value="SDI57039.1"/>
    <property type="molecule type" value="Genomic_DNA"/>
</dbReference>
<dbReference type="OrthoDB" id="9759796at2"/>
<feature type="binding site" evidence="5">
    <location>
        <position position="250"/>
    </location>
    <ligand>
        <name>Ca(2+)</name>
        <dbReference type="ChEBI" id="CHEBI:29108"/>
    </ligand>
</feature>
<gene>
    <name evidence="6" type="ORF">SAMN05216555_103118</name>
</gene>
<feature type="binding site" evidence="5">
    <location>
        <position position="253"/>
    </location>
    <ligand>
        <name>Ca(2+)</name>
        <dbReference type="ChEBI" id="CHEBI:29108"/>
    </ligand>
</feature>
<keyword evidence="5" id="KW-0479">Metal-binding</keyword>
<comment type="cofactor">
    <cofactor evidence="5">
        <name>Ca(2+)</name>
        <dbReference type="ChEBI" id="CHEBI:29108"/>
    </cofactor>
    <text evidence="5">Binds 1 Ca(2+) ion per dimer.</text>
</comment>
<keyword evidence="5" id="KW-0106">Calcium</keyword>
<dbReference type="InterPro" id="IPR014395">
    <property type="entry name" value="Pen/GL7ACA/AHL_acylase"/>
</dbReference>
<evidence type="ECO:0000256" key="4">
    <source>
        <dbReference type="PIRSR" id="PIRSR001227-1"/>
    </source>
</evidence>
<comment type="similarity">
    <text evidence="1">Belongs to the peptidase S45 family.</text>
</comment>
<feature type="active site" description="Nucleophile" evidence="4">
    <location>
        <position position="177"/>
    </location>
</feature>
<dbReference type="GO" id="GO:0046872">
    <property type="term" value="F:metal ion binding"/>
    <property type="evidence" value="ECO:0007669"/>
    <property type="project" value="UniProtKB-KW"/>
</dbReference>
<dbReference type="Gene3D" id="3.60.20.10">
    <property type="entry name" value="Glutamine Phosphoribosylpyrophosphate, subunit 1, domain 1"/>
    <property type="match status" value="1"/>
</dbReference>
<dbReference type="RefSeq" id="WP_074587383.1">
    <property type="nucleotide sequence ID" value="NZ_FNEI01000003.1"/>
</dbReference>
<evidence type="ECO:0000256" key="2">
    <source>
        <dbReference type="ARBA" id="ARBA00022801"/>
    </source>
</evidence>
<evidence type="ECO:0000256" key="5">
    <source>
        <dbReference type="PIRSR" id="PIRSR001227-2"/>
    </source>
</evidence>
<dbReference type="Gene3D" id="1.10.1400.10">
    <property type="match status" value="1"/>
</dbReference>
<dbReference type="PIRSF" id="PIRSF001227">
    <property type="entry name" value="Pen_acylase"/>
    <property type="match status" value="1"/>
</dbReference>
<dbReference type="InterPro" id="IPR029055">
    <property type="entry name" value="Ntn_hydrolases_N"/>
</dbReference>
<keyword evidence="7" id="KW-1185">Reference proteome</keyword>
<dbReference type="AlphaFoldDB" id="A0A1G8LMU9"/>
<dbReference type="InterPro" id="IPR043147">
    <property type="entry name" value="Penicillin_amidase_A-knob"/>
</dbReference>
<dbReference type="Proteomes" id="UP000182130">
    <property type="component" value="Unassembled WGS sequence"/>
</dbReference>
<dbReference type="InterPro" id="IPR023343">
    <property type="entry name" value="Penicillin_amidase_dom1"/>
</dbReference>
<dbReference type="InterPro" id="IPR002692">
    <property type="entry name" value="S45"/>
</dbReference>
<dbReference type="GO" id="GO:0016811">
    <property type="term" value="F:hydrolase activity, acting on carbon-nitrogen (but not peptide) bonds, in linear amides"/>
    <property type="evidence" value="ECO:0007669"/>
    <property type="project" value="InterPro"/>
</dbReference>
<dbReference type="Pfam" id="PF01804">
    <property type="entry name" value="Penicil_amidase"/>
    <property type="match status" value="1"/>
</dbReference>
<protein>
    <submittedName>
        <fullName evidence="6">Penicillin amidase</fullName>
    </submittedName>
</protein>
<dbReference type="Gene3D" id="2.30.120.10">
    <property type="match status" value="1"/>
</dbReference>
<sequence>MTSPRPAGGPAVFRDAWGIPHLWAGSAGELAFLQGRNAAIDRSWQIELERRRSEGRTAEILGPDGLHWDRFARQAQLDDTARRCFDALDDGTRLWCQSYVDGINSALDDGLRGGPEFDAAAASPEPWNPWTPMGVFLVQHILFSTFPNKLFRAHVAATLGPDAVEFFSIEAPVWSGSNAWAVHGSRTVSGAPLIAGDPHRLLELPGVYQQVRLACPEFDAVGLAFPGVPGLPHFGQNSKAAWAITNAMADYQDLYVEELRRDAGVGTVEARGPLGWEPVAVRRETIGVRGGVAEEIEVLETARGPVIAGVPDTETQRTPDDGGFERVLSLRIPARAEARLGFEALLPLLRSRSVDDVETALAAWVEPVNSVIAADSAGSVRHFLAGVVPRRNPENRKLPVPAWSAGHQWDGRVDLPRREVPGLAVSANDRAAAGGAAGDGNGVGMEFAPPHRARRITELLEVGRALGVGDMLAIHTDTLLGSLPPFRALLDSLNPDDVGPGSAALSAEAARLRERLLAWDGRMDARSRDAGLFAAWRGAFVRRLATHPVLAPLAAPHGYSPLFGPWLSVVSRAGFAVETLLARGSELGIDLKTEAAAALEDASRLPETDWGTKHTLLPIHALPGNLETELSGAAMSGVELSGIELSGDTNCVLSMESLPGVEDRSFRGSVARYVWDLADRRNSRWIVPFGASGRPGSRHFADQLPLWAAGELAQIETDWDTLVPEEFTTGPVTTEAPGRTS</sequence>
<dbReference type="SUPFAM" id="SSF56235">
    <property type="entry name" value="N-terminal nucleophile aminohydrolases (Ntn hydrolases)"/>
    <property type="match status" value="1"/>
</dbReference>
<organism evidence="6 7">
    <name type="scientific">Arthrobacter cupressi</name>
    <dbReference type="NCBI Taxonomy" id="1045773"/>
    <lineage>
        <taxon>Bacteria</taxon>
        <taxon>Bacillati</taxon>
        <taxon>Actinomycetota</taxon>
        <taxon>Actinomycetes</taxon>
        <taxon>Micrococcales</taxon>
        <taxon>Micrococcaceae</taxon>
        <taxon>Arthrobacter</taxon>
    </lineage>
</organism>
<keyword evidence="3" id="KW-0865">Zymogen</keyword>
<dbReference type="GO" id="GO:0017000">
    <property type="term" value="P:antibiotic biosynthetic process"/>
    <property type="evidence" value="ECO:0007669"/>
    <property type="project" value="InterPro"/>
</dbReference>
<dbReference type="Gene3D" id="1.10.439.10">
    <property type="entry name" value="Penicillin Amidohydrolase, domain 1"/>
    <property type="match status" value="1"/>
</dbReference>
<evidence type="ECO:0000313" key="7">
    <source>
        <dbReference type="Proteomes" id="UP000182130"/>
    </source>
</evidence>
<reference evidence="7" key="1">
    <citation type="submission" date="2016-10" db="EMBL/GenBank/DDBJ databases">
        <authorList>
            <person name="Varghese N."/>
            <person name="Submissions S."/>
        </authorList>
    </citation>
    <scope>NUCLEOTIDE SEQUENCE [LARGE SCALE GENOMIC DNA]</scope>
    <source>
        <strain evidence="7">CGMCC 1.10783</strain>
    </source>
</reference>
<evidence type="ECO:0000313" key="6">
    <source>
        <dbReference type="EMBL" id="SDI57039.1"/>
    </source>
</evidence>
<accession>A0A1G8LMU9</accession>
<proteinExistence type="inferred from homology"/>
<dbReference type="PANTHER" id="PTHR34218">
    <property type="entry name" value="PEPTIDASE S45 PENICILLIN AMIDASE"/>
    <property type="match status" value="1"/>
</dbReference>
<keyword evidence="2" id="KW-0378">Hydrolase</keyword>
<evidence type="ECO:0000256" key="1">
    <source>
        <dbReference type="ARBA" id="ARBA00006586"/>
    </source>
</evidence>
<evidence type="ECO:0000256" key="3">
    <source>
        <dbReference type="ARBA" id="ARBA00023145"/>
    </source>
</evidence>